<dbReference type="Pfam" id="PF03548">
    <property type="entry name" value="LolA"/>
    <property type="match status" value="1"/>
</dbReference>
<dbReference type="InterPro" id="IPR029046">
    <property type="entry name" value="LolA/LolB/LppX"/>
</dbReference>
<keyword evidence="1 2" id="KW-0732">Signal</keyword>
<organism evidence="3 4">
    <name type="scientific">Limnovirga soli</name>
    <dbReference type="NCBI Taxonomy" id="2656915"/>
    <lineage>
        <taxon>Bacteria</taxon>
        <taxon>Pseudomonadati</taxon>
        <taxon>Bacteroidota</taxon>
        <taxon>Chitinophagia</taxon>
        <taxon>Chitinophagales</taxon>
        <taxon>Chitinophagaceae</taxon>
        <taxon>Limnovirga</taxon>
    </lineage>
</organism>
<accession>A0A8J8JT95</accession>
<sequence length="210" mass="23368">MKKIYLFLLVLLGFSGVINAQNDPNAKKVLDGVSNKLKTLKGVNANFSYTTKDRNNVAKGSVKGLISIKGQKYYIKQGTTEIFCNGAKVWNFNGEDEVTVADVDNEDNKTLSPQKLLTNFYDQDFTYKLVSSKGSFHEILMIPTDKRKNFKQVTIFIDKAKSLIAKANVVDKSDNTIGFTLSNIVTNVVIPDTKFMFDAAKHPGVEVVNQ</sequence>
<feature type="signal peptide" evidence="2">
    <location>
        <begin position="1"/>
        <end position="20"/>
    </location>
</feature>
<dbReference type="InterPro" id="IPR004564">
    <property type="entry name" value="OM_lipoprot_carrier_LolA-like"/>
</dbReference>
<evidence type="ECO:0000256" key="2">
    <source>
        <dbReference type="SAM" id="SignalP"/>
    </source>
</evidence>
<gene>
    <name evidence="3" type="ORF">GD597_20255</name>
</gene>
<dbReference type="PANTHER" id="PTHR35869">
    <property type="entry name" value="OUTER-MEMBRANE LIPOPROTEIN CARRIER PROTEIN"/>
    <property type="match status" value="1"/>
</dbReference>
<dbReference type="SUPFAM" id="SSF89392">
    <property type="entry name" value="Prokaryotic lipoproteins and lipoprotein localization factors"/>
    <property type="match status" value="1"/>
</dbReference>
<evidence type="ECO:0008006" key="5">
    <source>
        <dbReference type="Google" id="ProtNLM"/>
    </source>
</evidence>
<feature type="chain" id="PRO_5035257047" description="Outer membrane lipoprotein carrier protein LolA" evidence="2">
    <location>
        <begin position="21"/>
        <end position="210"/>
    </location>
</feature>
<dbReference type="RefSeq" id="WP_171609760.1">
    <property type="nucleotide sequence ID" value="NZ_WHPF01000019.1"/>
</dbReference>
<evidence type="ECO:0000256" key="1">
    <source>
        <dbReference type="ARBA" id="ARBA00022729"/>
    </source>
</evidence>
<dbReference type="PANTHER" id="PTHR35869:SF1">
    <property type="entry name" value="OUTER-MEMBRANE LIPOPROTEIN CARRIER PROTEIN"/>
    <property type="match status" value="1"/>
</dbReference>
<reference evidence="3" key="1">
    <citation type="submission" date="2019-10" db="EMBL/GenBank/DDBJ databases">
        <title>Draft genome sequence of Panacibacter sp. KCS-6.</title>
        <authorList>
            <person name="Yim K.J."/>
        </authorList>
    </citation>
    <scope>NUCLEOTIDE SEQUENCE</scope>
    <source>
        <strain evidence="3">KCS-6</strain>
    </source>
</reference>
<dbReference type="Gene3D" id="2.50.20.10">
    <property type="entry name" value="Lipoprotein localisation LolA/LolB/LppX"/>
    <property type="match status" value="1"/>
</dbReference>
<dbReference type="EMBL" id="WHPF01000019">
    <property type="protein sequence ID" value="NNV57812.1"/>
    <property type="molecule type" value="Genomic_DNA"/>
</dbReference>
<name>A0A8J8JT95_9BACT</name>
<evidence type="ECO:0000313" key="4">
    <source>
        <dbReference type="Proteomes" id="UP000598971"/>
    </source>
</evidence>
<dbReference type="Proteomes" id="UP000598971">
    <property type="component" value="Unassembled WGS sequence"/>
</dbReference>
<keyword evidence="4" id="KW-1185">Reference proteome</keyword>
<protein>
    <recommendedName>
        <fullName evidence="5">Outer membrane lipoprotein carrier protein LolA</fullName>
    </recommendedName>
</protein>
<comment type="caution">
    <text evidence="3">The sequence shown here is derived from an EMBL/GenBank/DDBJ whole genome shotgun (WGS) entry which is preliminary data.</text>
</comment>
<dbReference type="CDD" id="cd16325">
    <property type="entry name" value="LolA"/>
    <property type="match status" value="1"/>
</dbReference>
<proteinExistence type="predicted"/>
<dbReference type="AlphaFoldDB" id="A0A8J8JT95"/>
<evidence type="ECO:0000313" key="3">
    <source>
        <dbReference type="EMBL" id="NNV57812.1"/>
    </source>
</evidence>